<dbReference type="InterPro" id="IPR050715">
    <property type="entry name" value="LRR-SigEffector_domain"/>
</dbReference>
<accession>A0A3A2Z523</accession>
<dbReference type="Proteomes" id="UP000266188">
    <property type="component" value="Unassembled WGS sequence"/>
</dbReference>
<evidence type="ECO:0000256" key="1">
    <source>
        <dbReference type="ARBA" id="ARBA00022614"/>
    </source>
</evidence>
<feature type="compositionally biased region" description="Pro residues" evidence="3">
    <location>
        <begin position="1"/>
        <end position="11"/>
    </location>
</feature>
<feature type="non-terminal residue" evidence="4">
    <location>
        <position position="446"/>
    </location>
</feature>
<sequence length="446" mass="50631">MDNEVPLPPPPRIRHRSPTLSSSRRSFQKPRHLSRVDDLSSQPASSDAALFSSDDIPESGLENYHAAVPGEGRKRRYRGTWWGETVPNSKKKRVDFKDKRFVDSGIWMASDESGAESLLPSDDTSAWGADLMKNTREYNTFGKGPDPLRQQYQTVSQPRNVFRKVEEPTEHQLARAVVNDCLEKGQDKVDLRFVRFVARVFLQLLTPSSDCNLRTIPSDLLRPLQQLTKLPPVEPPITEDVYSSLQPFLCLFLARNSLTALSSELFELSSLNVLSVRNNKLTEIPPAIRRLTSLQTVNFSVNRLQYLPWDLLWLIQNGDLKHMTVRPNPLLQITDSEIAQWHYPKQNQTSESPLQMYNYTGSIPAEAWDPIHIATGPIQRFDMEGQPVSGYKNGITTNDMASRAPSLREVALLAILKSPLFDQLTEPEELGYYPQLVARLLQQARE</sequence>
<feature type="compositionally biased region" description="Low complexity" evidence="3">
    <location>
        <begin position="44"/>
        <end position="54"/>
    </location>
</feature>
<dbReference type="OrthoDB" id="1274115at2759"/>
<evidence type="ECO:0000256" key="3">
    <source>
        <dbReference type="SAM" id="MobiDB-lite"/>
    </source>
</evidence>
<gene>
    <name evidence="4" type="ORF">PHISCL_09479</name>
</gene>
<comment type="caution">
    <text evidence="4">The sequence shown here is derived from an EMBL/GenBank/DDBJ whole genome shotgun (WGS) entry which is preliminary data.</text>
</comment>
<keyword evidence="5" id="KW-1185">Reference proteome</keyword>
<name>A0A3A2Z523_9EURO</name>
<dbReference type="InterPro" id="IPR003591">
    <property type="entry name" value="Leu-rich_rpt_typical-subtyp"/>
</dbReference>
<dbReference type="InterPro" id="IPR001611">
    <property type="entry name" value="Leu-rich_rpt"/>
</dbReference>
<dbReference type="EMBL" id="MVGC01000607">
    <property type="protein sequence ID" value="RJE18188.1"/>
    <property type="molecule type" value="Genomic_DNA"/>
</dbReference>
<organism evidence="4 5">
    <name type="scientific">Aspergillus sclerotialis</name>
    <dbReference type="NCBI Taxonomy" id="2070753"/>
    <lineage>
        <taxon>Eukaryota</taxon>
        <taxon>Fungi</taxon>
        <taxon>Dikarya</taxon>
        <taxon>Ascomycota</taxon>
        <taxon>Pezizomycotina</taxon>
        <taxon>Eurotiomycetes</taxon>
        <taxon>Eurotiomycetidae</taxon>
        <taxon>Eurotiales</taxon>
        <taxon>Aspergillaceae</taxon>
        <taxon>Aspergillus</taxon>
        <taxon>Aspergillus subgen. Polypaecilum</taxon>
    </lineage>
</organism>
<dbReference type="InterPro" id="IPR032675">
    <property type="entry name" value="LRR_dom_sf"/>
</dbReference>
<dbReference type="Gene3D" id="3.80.10.10">
    <property type="entry name" value="Ribonuclease Inhibitor"/>
    <property type="match status" value="1"/>
</dbReference>
<keyword evidence="2" id="KW-0677">Repeat</keyword>
<dbReference type="Pfam" id="PF13855">
    <property type="entry name" value="LRR_8"/>
    <property type="match status" value="1"/>
</dbReference>
<proteinExistence type="predicted"/>
<evidence type="ECO:0000256" key="2">
    <source>
        <dbReference type="ARBA" id="ARBA00022737"/>
    </source>
</evidence>
<dbReference type="SMART" id="SM00369">
    <property type="entry name" value="LRR_TYP"/>
    <property type="match status" value="2"/>
</dbReference>
<evidence type="ECO:0000313" key="5">
    <source>
        <dbReference type="Proteomes" id="UP000266188"/>
    </source>
</evidence>
<dbReference type="STRING" id="2070753.A0A3A2Z523"/>
<evidence type="ECO:0000313" key="4">
    <source>
        <dbReference type="EMBL" id="RJE18188.1"/>
    </source>
</evidence>
<keyword evidence="1" id="KW-0433">Leucine-rich repeat</keyword>
<protein>
    <submittedName>
        <fullName evidence="4">Leucine Rich Repeat Protein</fullName>
    </submittedName>
</protein>
<reference evidence="5" key="1">
    <citation type="submission" date="2017-02" db="EMBL/GenBank/DDBJ databases">
        <authorList>
            <person name="Tafer H."/>
            <person name="Lopandic K."/>
        </authorList>
    </citation>
    <scope>NUCLEOTIDE SEQUENCE [LARGE SCALE GENOMIC DNA]</scope>
    <source>
        <strain evidence="5">CBS 366.77</strain>
    </source>
</reference>
<dbReference type="PANTHER" id="PTHR45752">
    <property type="entry name" value="LEUCINE-RICH REPEAT-CONTAINING"/>
    <property type="match status" value="1"/>
</dbReference>
<dbReference type="SUPFAM" id="SSF52058">
    <property type="entry name" value="L domain-like"/>
    <property type="match status" value="1"/>
</dbReference>
<dbReference type="PANTHER" id="PTHR45752:SF187">
    <property type="entry name" value="LEUCINE-RICH REPEAT AND IQ DOMAIN-CONTAINING PROTEIN 4"/>
    <property type="match status" value="1"/>
</dbReference>
<dbReference type="AlphaFoldDB" id="A0A3A2Z523"/>
<feature type="region of interest" description="Disordered" evidence="3">
    <location>
        <begin position="1"/>
        <end position="67"/>
    </location>
</feature>